<evidence type="ECO:0000313" key="1">
    <source>
        <dbReference type="EMBL" id="KAJ1900278.1"/>
    </source>
</evidence>
<keyword evidence="2" id="KW-1185">Reference proteome</keyword>
<sequence>KGDVAALLDLFIESDDVQSMRKLLHTHGERQPDLYIKALHYFARNPQHSDNEQSLAECLATIERHNLMSPLRVLQALGGSGKSGVTLGMVRDYIMRQIETTTTRISENKRAIASYTDEYKLHQEQMEALKTQPVVFQSTKCTSCMAPLDLPSIHFLCKHSYHQRCLGDIGESCPKCLVETQALEDQRRRQEISARRHDAFFNKLHKAEDGFDVIAECYSKSPFAFTKLVDQ</sequence>
<proteinExistence type="predicted"/>
<accession>A0ACC1IT62</accession>
<comment type="caution">
    <text evidence="1">The sequence shown here is derived from an EMBL/GenBank/DDBJ whole genome shotgun (WGS) entry which is preliminary data.</text>
</comment>
<dbReference type="Proteomes" id="UP001150581">
    <property type="component" value="Unassembled WGS sequence"/>
</dbReference>
<organism evidence="1 2">
    <name type="scientific">Kickxella alabastrina</name>
    <dbReference type="NCBI Taxonomy" id="61397"/>
    <lineage>
        <taxon>Eukaryota</taxon>
        <taxon>Fungi</taxon>
        <taxon>Fungi incertae sedis</taxon>
        <taxon>Zoopagomycota</taxon>
        <taxon>Kickxellomycotina</taxon>
        <taxon>Kickxellomycetes</taxon>
        <taxon>Kickxellales</taxon>
        <taxon>Kickxellaceae</taxon>
        <taxon>Kickxella</taxon>
    </lineage>
</organism>
<evidence type="ECO:0000313" key="2">
    <source>
        <dbReference type="Proteomes" id="UP001150581"/>
    </source>
</evidence>
<protein>
    <submittedName>
        <fullName evidence="1">Vacuolar protein sorting-associated protein 11</fullName>
    </submittedName>
</protein>
<name>A0ACC1IT62_9FUNG</name>
<dbReference type="EMBL" id="JANBPG010000091">
    <property type="protein sequence ID" value="KAJ1900278.1"/>
    <property type="molecule type" value="Genomic_DNA"/>
</dbReference>
<reference evidence="1" key="1">
    <citation type="submission" date="2022-07" db="EMBL/GenBank/DDBJ databases">
        <title>Phylogenomic reconstructions and comparative analyses of Kickxellomycotina fungi.</title>
        <authorList>
            <person name="Reynolds N.K."/>
            <person name="Stajich J.E."/>
            <person name="Barry K."/>
            <person name="Grigoriev I.V."/>
            <person name="Crous P."/>
            <person name="Smith M.E."/>
        </authorList>
    </citation>
    <scope>NUCLEOTIDE SEQUENCE</scope>
    <source>
        <strain evidence="1">Benny 63K</strain>
    </source>
</reference>
<gene>
    <name evidence="1" type="primary">VPS11_2</name>
    <name evidence="1" type="ORF">LPJ66_001590</name>
</gene>
<feature type="non-terminal residue" evidence="1">
    <location>
        <position position="1"/>
    </location>
</feature>